<evidence type="ECO:0000256" key="1">
    <source>
        <dbReference type="SAM" id="SignalP"/>
    </source>
</evidence>
<dbReference type="InterPro" id="IPR008613">
    <property type="entry name" value="Excalibur_Ca-bd_domain"/>
</dbReference>
<evidence type="ECO:0000259" key="2">
    <source>
        <dbReference type="SMART" id="SM00894"/>
    </source>
</evidence>
<feature type="signal peptide" evidence="1">
    <location>
        <begin position="1"/>
        <end position="20"/>
    </location>
</feature>
<dbReference type="Proteomes" id="UP000448867">
    <property type="component" value="Unassembled WGS sequence"/>
</dbReference>
<evidence type="ECO:0000313" key="3">
    <source>
        <dbReference type="EMBL" id="MRX73081.1"/>
    </source>
</evidence>
<comment type="caution">
    <text evidence="3">The sequence shown here is derived from an EMBL/GenBank/DDBJ whole genome shotgun (WGS) entry which is preliminary data.</text>
</comment>
<proteinExistence type="predicted"/>
<dbReference type="OrthoDB" id="2735480at2"/>
<dbReference type="SMART" id="SM00894">
    <property type="entry name" value="Excalibur"/>
    <property type="match status" value="1"/>
</dbReference>
<accession>A0A7X2J0A9</accession>
<name>A0A7X2J0A9_9BACI</name>
<protein>
    <recommendedName>
        <fullName evidence="2">Excalibur calcium-binding domain-containing protein</fullName>
    </recommendedName>
</protein>
<feature type="domain" description="Excalibur calcium-binding" evidence="2">
    <location>
        <begin position="34"/>
        <end position="89"/>
    </location>
</feature>
<dbReference type="Pfam" id="PF05901">
    <property type="entry name" value="Excalibur"/>
    <property type="match status" value="1"/>
</dbReference>
<feature type="chain" id="PRO_5038667597" description="Excalibur calcium-binding domain-containing protein" evidence="1">
    <location>
        <begin position="21"/>
        <end position="90"/>
    </location>
</feature>
<evidence type="ECO:0000313" key="4">
    <source>
        <dbReference type="Proteomes" id="UP000448867"/>
    </source>
</evidence>
<organism evidence="3 4">
    <name type="scientific">Metabacillus lacus</name>
    <dbReference type="NCBI Taxonomy" id="1983721"/>
    <lineage>
        <taxon>Bacteria</taxon>
        <taxon>Bacillati</taxon>
        <taxon>Bacillota</taxon>
        <taxon>Bacilli</taxon>
        <taxon>Bacillales</taxon>
        <taxon>Bacillaceae</taxon>
        <taxon>Metabacillus</taxon>
    </lineage>
</organism>
<dbReference type="AlphaFoldDB" id="A0A7X2J0A9"/>
<dbReference type="RefSeq" id="WP_154308485.1">
    <property type="nucleotide sequence ID" value="NZ_WKKI01000027.1"/>
</dbReference>
<keyword evidence="1" id="KW-0732">Signal</keyword>
<reference evidence="3 4" key="1">
    <citation type="submission" date="2019-11" db="EMBL/GenBank/DDBJ databases">
        <title>Bacillus lacus genome.</title>
        <authorList>
            <person name="Allen C.J."/>
            <person name="Newman J.D."/>
        </authorList>
    </citation>
    <scope>NUCLEOTIDE SEQUENCE [LARGE SCALE GENOMIC DNA]</scope>
    <source>
        <strain evidence="3 4">KCTC 33946</strain>
    </source>
</reference>
<dbReference type="EMBL" id="WKKI01000027">
    <property type="protein sequence ID" value="MRX73081.1"/>
    <property type="molecule type" value="Genomic_DNA"/>
</dbReference>
<keyword evidence="4" id="KW-1185">Reference proteome</keyword>
<gene>
    <name evidence="3" type="ORF">GJU40_13110</name>
</gene>
<sequence>MKKIFALILALSTTLGFHMAADQVSAAKAEKVVKYGNCTELNKVYKGGVARSSSVKNKGGKTKYKPFVSKALYDANSGKDRDKDGIACER</sequence>